<feature type="transmembrane region" description="Helical" evidence="1">
    <location>
        <begin position="139"/>
        <end position="160"/>
    </location>
</feature>
<dbReference type="Proteomes" id="UP000297447">
    <property type="component" value="Unassembled WGS sequence"/>
</dbReference>
<keyword evidence="3" id="KW-1185">Reference proteome</keyword>
<feature type="transmembrane region" description="Helical" evidence="1">
    <location>
        <begin position="216"/>
        <end position="239"/>
    </location>
</feature>
<proteinExistence type="predicted"/>
<dbReference type="AlphaFoldDB" id="A0A4R9A0J8"/>
<feature type="transmembrane region" description="Helical" evidence="1">
    <location>
        <begin position="104"/>
        <end position="127"/>
    </location>
</feature>
<accession>A0A4R9A0J8</accession>
<evidence type="ECO:0000256" key="1">
    <source>
        <dbReference type="SAM" id="Phobius"/>
    </source>
</evidence>
<feature type="transmembrane region" description="Helical" evidence="1">
    <location>
        <begin position="76"/>
        <end position="98"/>
    </location>
</feature>
<evidence type="ECO:0000313" key="3">
    <source>
        <dbReference type="Proteomes" id="UP000297447"/>
    </source>
</evidence>
<dbReference type="EMBL" id="SOHE01000046">
    <property type="protein sequence ID" value="TFD49871.1"/>
    <property type="molecule type" value="Genomic_DNA"/>
</dbReference>
<organism evidence="2 3">
    <name type="scientific">Cryobacterium frigoriphilum</name>
    <dbReference type="NCBI Taxonomy" id="1259150"/>
    <lineage>
        <taxon>Bacteria</taxon>
        <taxon>Bacillati</taxon>
        <taxon>Actinomycetota</taxon>
        <taxon>Actinomycetes</taxon>
        <taxon>Micrococcales</taxon>
        <taxon>Microbacteriaceae</taxon>
        <taxon>Cryobacterium</taxon>
    </lineage>
</organism>
<reference evidence="2 3" key="1">
    <citation type="submission" date="2019-03" db="EMBL/GenBank/DDBJ databases">
        <title>Genomics of glacier-inhabiting Cryobacterium strains.</title>
        <authorList>
            <person name="Liu Q."/>
            <person name="Xin Y.-H."/>
        </authorList>
    </citation>
    <scope>NUCLEOTIDE SEQUENCE [LARGE SCALE GENOMIC DNA]</scope>
    <source>
        <strain evidence="2 3">Hh14</strain>
    </source>
</reference>
<evidence type="ECO:0000313" key="2">
    <source>
        <dbReference type="EMBL" id="TFD49871.1"/>
    </source>
</evidence>
<gene>
    <name evidence="2" type="ORF">E3T55_10620</name>
</gene>
<feature type="transmembrane region" description="Helical" evidence="1">
    <location>
        <begin position="166"/>
        <end position="187"/>
    </location>
</feature>
<keyword evidence="1" id="KW-0812">Transmembrane</keyword>
<keyword evidence="1" id="KW-1133">Transmembrane helix</keyword>
<dbReference type="OrthoDB" id="5192631at2"/>
<keyword evidence="1" id="KW-0472">Membrane</keyword>
<sequence>MTTNIRENEKWLENLTMELRLLDVNGTRIGDAVATAREFLDDSGELAEDSFGSPQHYAAELNLPAIPEAAQGVRLAVVRGGLGVLGMFALVEAVVPLLNDEPVILGPVVLAIYLFTLIMIALLPTLVPVMVRMRRRGAIIGIVTAALLGGTIPALLALWAGDLVLLSLPALPVAIVGAVLLLAPALWSQLRHSLTDDPIIAPGHTPSPRAAFRARLFLVVTNWLLVFGAIGLCAMRLLLESLTR</sequence>
<comment type="caution">
    <text evidence="2">The sequence shown here is derived from an EMBL/GenBank/DDBJ whole genome shotgun (WGS) entry which is preliminary data.</text>
</comment>
<dbReference type="RefSeq" id="WP_134519544.1">
    <property type="nucleotide sequence ID" value="NZ_SOHE01000046.1"/>
</dbReference>
<protein>
    <submittedName>
        <fullName evidence="2">Uncharacterized protein</fullName>
    </submittedName>
</protein>
<name>A0A4R9A0J8_9MICO</name>